<sequence>MATATSAAAAAAADAAAVPIKQRRAGQATSSEGGRRPSLCKLWRPWEECSFGDSQGRTNATTPETLRQHLRRVQKPASKLSFKHPVKLYWSRSRVFDHLYADGERLLEGFPVQATIALCDSDSEESDSEDSEDEREHVEE</sequence>
<dbReference type="GO" id="GO:0005634">
    <property type="term" value="C:nucleus"/>
    <property type="evidence" value="ECO:0007669"/>
    <property type="project" value="UniProtKB-SubCell"/>
</dbReference>
<feature type="compositionally biased region" description="Acidic residues" evidence="5">
    <location>
        <begin position="121"/>
        <end position="133"/>
    </location>
</feature>
<dbReference type="RefSeq" id="XP_032829542.1">
    <property type="nucleotide sequence ID" value="XM_032973651.1"/>
</dbReference>
<evidence type="ECO:0000256" key="3">
    <source>
        <dbReference type="ARBA" id="ARBA00022473"/>
    </source>
</evidence>
<dbReference type="KEGG" id="pmrn:116953436"/>
<evidence type="ECO:0000256" key="2">
    <source>
        <dbReference type="ARBA" id="ARBA00006944"/>
    </source>
</evidence>
<evidence type="ECO:0000313" key="7">
    <source>
        <dbReference type="RefSeq" id="XP_032829542.1"/>
    </source>
</evidence>
<proteinExistence type="inferred from homology"/>
<evidence type="ECO:0000256" key="1">
    <source>
        <dbReference type="ARBA" id="ARBA00004123"/>
    </source>
</evidence>
<evidence type="ECO:0000256" key="4">
    <source>
        <dbReference type="ARBA" id="ARBA00023242"/>
    </source>
</evidence>
<feature type="region of interest" description="Disordered" evidence="5">
    <location>
        <begin position="120"/>
        <end position="140"/>
    </location>
</feature>
<evidence type="ECO:0000256" key="5">
    <source>
        <dbReference type="SAM" id="MobiDB-lite"/>
    </source>
</evidence>
<dbReference type="AlphaFoldDB" id="A0AAJ7U4H9"/>
<keyword evidence="6" id="KW-1185">Reference proteome</keyword>
<organism evidence="6 7">
    <name type="scientific">Petromyzon marinus</name>
    <name type="common">Sea lamprey</name>
    <dbReference type="NCBI Taxonomy" id="7757"/>
    <lineage>
        <taxon>Eukaryota</taxon>
        <taxon>Metazoa</taxon>
        <taxon>Chordata</taxon>
        <taxon>Craniata</taxon>
        <taxon>Vertebrata</taxon>
        <taxon>Cyclostomata</taxon>
        <taxon>Hyperoartia</taxon>
        <taxon>Petromyzontiformes</taxon>
        <taxon>Petromyzontidae</taxon>
        <taxon>Petromyzon</taxon>
    </lineage>
</organism>
<dbReference type="GO" id="GO:0009880">
    <property type="term" value="P:embryonic pattern specification"/>
    <property type="evidence" value="ECO:0007669"/>
    <property type="project" value="TreeGrafter"/>
</dbReference>
<dbReference type="GO" id="GO:0000122">
    <property type="term" value="P:negative regulation of transcription by RNA polymerase II"/>
    <property type="evidence" value="ECO:0007669"/>
    <property type="project" value="TreeGrafter"/>
</dbReference>
<name>A0AAJ7U4H9_PETMA</name>
<gene>
    <name evidence="7" type="primary">LOC116953436</name>
</gene>
<dbReference type="InterPro" id="IPR028127">
    <property type="entry name" value="Ripply_fam"/>
</dbReference>
<dbReference type="PANTHER" id="PTHR16770">
    <property type="entry name" value="PROTEIN RIPPLY-LIKE"/>
    <property type="match status" value="1"/>
</dbReference>
<protein>
    <submittedName>
        <fullName evidence="7">Protein ripply2-like</fullName>
    </submittedName>
</protein>
<dbReference type="PANTHER" id="PTHR16770:SF1">
    <property type="entry name" value="PROTEIN RIPPLY-LIKE"/>
    <property type="match status" value="1"/>
</dbReference>
<dbReference type="Proteomes" id="UP001318040">
    <property type="component" value="Chromosome 51"/>
</dbReference>
<evidence type="ECO:0000313" key="6">
    <source>
        <dbReference type="Proteomes" id="UP001318040"/>
    </source>
</evidence>
<feature type="region of interest" description="Disordered" evidence="5">
    <location>
        <begin position="12"/>
        <end position="38"/>
    </location>
</feature>
<keyword evidence="3" id="KW-0217">Developmental protein</keyword>
<keyword evidence="4" id="KW-0539">Nucleus</keyword>
<reference evidence="7" key="1">
    <citation type="submission" date="2025-08" db="UniProtKB">
        <authorList>
            <consortium name="RefSeq"/>
        </authorList>
    </citation>
    <scope>IDENTIFICATION</scope>
    <source>
        <tissue evidence="7">Sperm</tissue>
    </source>
</reference>
<comment type="similarity">
    <text evidence="2">Belongs to the ripply family.</text>
</comment>
<comment type="subcellular location">
    <subcellularLocation>
        <location evidence="1">Nucleus</location>
    </subcellularLocation>
</comment>
<dbReference type="GeneID" id="116953436"/>
<accession>A0AAJ7U4H9</accession>
<dbReference type="Pfam" id="PF14998">
    <property type="entry name" value="Ripply"/>
    <property type="match status" value="1"/>
</dbReference>